<feature type="region of interest" description="Disordered" evidence="4">
    <location>
        <begin position="21"/>
        <end position="87"/>
    </location>
</feature>
<dbReference type="SMART" id="SM00360">
    <property type="entry name" value="RRM"/>
    <property type="match status" value="2"/>
</dbReference>
<sequence>MYYWASNPVPVWPYAHATAQHHARNMPPPSPSIASSTSSSQHSNSTGSPSSGSGSPQNMNLQNNSANQQSGMNNFNGHSQMNGQGDLSKTNLYIRGLTPNTSDEDLVNLCKQYGKIVSTKAIIDPQTSLCKGYGFVDFDRYESAVLAVTSLKGTKAQAQMAKQQEQDPTNLYLSGLPPNFNEHDLEQMLLPYGQVISTRILRDSNGVSKGVGFARMESKEKCEVIISKFNGKYLTGGNTHSTEPLLCKFADGGPKKNKQHQKFMANGRTWRDGEMPFPYDPAALTHNGMAPNRIMMQPYLTGPTNPAYQMQAPPTWMQPPPYVVQPHVTTSGTVISSMDPNMHMHPSVMPQLSQLTAQMTQLQLSPNPGAISYGPNGVAGPYIPQYSATPSLPLQIEDGMGASVNNHQQQPVVTVSSQATSEEQYST</sequence>
<evidence type="ECO:0000256" key="3">
    <source>
        <dbReference type="PROSITE-ProRule" id="PRU00176"/>
    </source>
</evidence>
<proteinExistence type="evidence at transcript level"/>
<dbReference type="FunFam" id="3.30.70.330:FF:000012">
    <property type="entry name" value="RNA-binding motif, single-stranded-interacting protein 3 isoform 1"/>
    <property type="match status" value="1"/>
</dbReference>
<dbReference type="FunFam" id="3.30.70.330:FF:000169">
    <property type="entry name" value="protein alan shepard isoform X4"/>
    <property type="match status" value="1"/>
</dbReference>
<dbReference type="PROSITE" id="PS50102">
    <property type="entry name" value="RRM"/>
    <property type="match status" value="2"/>
</dbReference>
<name>Q9GR85_HALRO</name>
<dbReference type="AlphaFoldDB" id="Q9GR85"/>
<dbReference type="InterPro" id="IPR002343">
    <property type="entry name" value="Hud_Sxl_RNA"/>
</dbReference>
<keyword evidence="2 3" id="KW-0694">RNA-binding</keyword>
<dbReference type="SUPFAM" id="SSF54928">
    <property type="entry name" value="RNA-binding domain, RBD"/>
    <property type="match status" value="1"/>
</dbReference>
<evidence type="ECO:0000256" key="2">
    <source>
        <dbReference type="ARBA" id="ARBA00022884"/>
    </source>
</evidence>
<evidence type="ECO:0000256" key="1">
    <source>
        <dbReference type="ARBA" id="ARBA00022737"/>
    </source>
</evidence>
<dbReference type="CDD" id="cd12244">
    <property type="entry name" value="RRM2_MSSP"/>
    <property type="match status" value="1"/>
</dbReference>
<dbReference type="EMBL" id="AB053355">
    <property type="protein sequence ID" value="BAB20902.1"/>
    <property type="molecule type" value="mRNA"/>
</dbReference>
<dbReference type="CDD" id="cd12243">
    <property type="entry name" value="RRM1_MSSP"/>
    <property type="match status" value="1"/>
</dbReference>
<dbReference type="InterPro" id="IPR035979">
    <property type="entry name" value="RBD_domain_sf"/>
</dbReference>
<feature type="domain" description="RRM" evidence="5">
    <location>
        <begin position="169"/>
        <end position="252"/>
    </location>
</feature>
<evidence type="ECO:0000313" key="6">
    <source>
        <dbReference type="EMBL" id="BAB20902.1"/>
    </source>
</evidence>
<dbReference type="Pfam" id="PF00076">
    <property type="entry name" value="RRM_1"/>
    <property type="match status" value="2"/>
</dbReference>
<gene>
    <name evidence="6" type="primary">HrTLC2</name>
</gene>
<keyword evidence="1" id="KW-0677">Repeat</keyword>
<organism evidence="6">
    <name type="scientific">Halocynthia roretzi</name>
    <name type="common">Sea squirt</name>
    <name type="synonym">Cynthia roretzi</name>
    <dbReference type="NCBI Taxonomy" id="7729"/>
    <lineage>
        <taxon>Eukaryota</taxon>
        <taxon>Metazoa</taxon>
        <taxon>Chordata</taxon>
        <taxon>Tunicata</taxon>
        <taxon>Ascidiacea</taxon>
        <taxon>Stolidobranchia</taxon>
        <taxon>Pyuridae</taxon>
        <taxon>Halocynthia</taxon>
    </lineage>
</organism>
<evidence type="ECO:0000259" key="5">
    <source>
        <dbReference type="PROSITE" id="PS50102"/>
    </source>
</evidence>
<dbReference type="PANTHER" id="PTHR24012">
    <property type="entry name" value="RNA BINDING PROTEIN"/>
    <property type="match status" value="1"/>
</dbReference>
<dbReference type="PRINTS" id="PR00961">
    <property type="entry name" value="HUDSXLRNA"/>
</dbReference>
<reference evidence="6" key="1">
    <citation type="submission" date="2001-01" db="EMBL/GenBank/DDBJ databases">
        <title>Trunk lateral cell-specific genes of ascidian Halocynthia roretzi.</title>
        <authorList>
            <person name="Takahashi H."/>
            <person name="Satoh N."/>
        </authorList>
    </citation>
    <scope>NUCLEOTIDE SEQUENCE</scope>
</reference>
<protein>
    <submittedName>
        <fullName evidence="6">HrTLC2 protein</fullName>
    </submittedName>
</protein>
<dbReference type="Gene3D" id="3.30.70.330">
    <property type="match status" value="2"/>
</dbReference>
<feature type="compositionally biased region" description="Polar residues" evidence="4">
    <location>
        <begin position="57"/>
        <end position="87"/>
    </location>
</feature>
<dbReference type="InterPro" id="IPR000504">
    <property type="entry name" value="RRM_dom"/>
</dbReference>
<dbReference type="GO" id="GO:0003723">
    <property type="term" value="F:RNA binding"/>
    <property type="evidence" value="ECO:0007669"/>
    <property type="project" value="UniProtKB-UniRule"/>
</dbReference>
<accession>Q9GR85</accession>
<dbReference type="InterPro" id="IPR012677">
    <property type="entry name" value="Nucleotide-bd_a/b_plait_sf"/>
</dbReference>
<feature type="compositionally biased region" description="Low complexity" evidence="4">
    <location>
        <begin position="32"/>
        <end position="56"/>
    </location>
</feature>
<feature type="domain" description="RRM" evidence="5">
    <location>
        <begin position="90"/>
        <end position="163"/>
    </location>
</feature>
<evidence type="ECO:0000256" key="4">
    <source>
        <dbReference type="SAM" id="MobiDB-lite"/>
    </source>
</evidence>
<dbReference type="GO" id="GO:1990904">
    <property type="term" value="C:ribonucleoprotein complex"/>
    <property type="evidence" value="ECO:0007669"/>
    <property type="project" value="InterPro"/>
</dbReference>